<evidence type="ECO:0000313" key="1">
    <source>
        <dbReference type="EMBL" id="EEG75891.1"/>
    </source>
</evidence>
<evidence type="ECO:0000313" key="2">
    <source>
        <dbReference type="Proteomes" id="UP000004893"/>
    </source>
</evidence>
<dbReference type="STRING" id="553973.CLOHYLEM_04057"/>
<dbReference type="EMBL" id="ABYI02000003">
    <property type="protein sequence ID" value="EEG75891.1"/>
    <property type="molecule type" value="Genomic_DNA"/>
</dbReference>
<sequence>MIQYVEIVIASDVKQDGRNCHYFSCPVSCSGISAVQQEAARKSLKIRAGIIPAGEIRG</sequence>
<comment type="caution">
    <text evidence="1">The sequence shown here is derived from an EMBL/GenBank/DDBJ whole genome shotgun (WGS) entry which is preliminary data.</text>
</comment>
<name>C0BW28_9FIRM</name>
<gene>
    <name evidence="1" type="ORF">CLOHYLEM_04057</name>
</gene>
<reference evidence="1" key="1">
    <citation type="submission" date="2009-02" db="EMBL/GenBank/DDBJ databases">
        <authorList>
            <person name="Fulton L."/>
            <person name="Clifton S."/>
            <person name="Fulton B."/>
            <person name="Xu J."/>
            <person name="Minx P."/>
            <person name="Pepin K.H."/>
            <person name="Johnson M."/>
            <person name="Bhonagiri V."/>
            <person name="Nash W.E."/>
            <person name="Mardis E.R."/>
            <person name="Wilson R.K."/>
        </authorList>
    </citation>
    <scope>NUCLEOTIDE SEQUENCE [LARGE SCALE GENOMIC DNA]</scope>
    <source>
        <strain evidence="1">DSM 15053</strain>
    </source>
</reference>
<proteinExistence type="predicted"/>
<dbReference type="Proteomes" id="UP000004893">
    <property type="component" value="Unassembled WGS sequence"/>
</dbReference>
<keyword evidence="2" id="KW-1185">Reference proteome</keyword>
<protein>
    <submittedName>
        <fullName evidence="1">Uncharacterized protein</fullName>
    </submittedName>
</protein>
<dbReference type="AlphaFoldDB" id="C0BW28"/>
<organism evidence="1 2">
    <name type="scientific">[Clostridium] hylemonae DSM 15053</name>
    <dbReference type="NCBI Taxonomy" id="553973"/>
    <lineage>
        <taxon>Bacteria</taxon>
        <taxon>Bacillati</taxon>
        <taxon>Bacillota</taxon>
        <taxon>Clostridia</taxon>
        <taxon>Lachnospirales</taxon>
        <taxon>Lachnospiraceae</taxon>
    </lineage>
</organism>
<dbReference type="HOGENOM" id="CLU_2971325_0_0_9"/>
<reference evidence="1" key="2">
    <citation type="submission" date="2013-06" db="EMBL/GenBank/DDBJ databases">
        <title>Draft genome sequence of Clostridium hylemonae (DSM 15053).</title>
        <authorList>
            <person name="Sudarsanam P."/>
            <person name="Ley R."/>
            <person name="Guruge J."/>
            <person name="Turnbaugh P.J."/>
            <person name="Mahowald M."/>
            <person name="Liep D."/>
            <person name="Gordon J."/>
        </authorList>
    </citation>
    <scope>NUCLEOTIDE SEQUENCE</scope>
    <source>
        <strain evidence="1">DSM 15053</strain>
    </source>
</reference>
<accession>C0BW28</accession>